<accession>A0A9D3NY81</accession>
<name>A0A9D3NY81_9TELE</name>
<dbReference type="InterPro" id="IPR001304">
    <property type="entry name" value="C-type_lectin-like"/>
</dbReference>
<dbReference type="InterPro" id="IPR018378">
    <property type="entry name" value="C-type_lectin_CS"/>
</dbReference>
<evidence type="ECO:0000259" key="2">
    <source>
        <dbReference type="PROSITE" id="PS50041"/>
    </source>
</evidence>
<proteinExistence type="predicted"/>
<dbReference type="EMBL" id="JAHKSW010000006">
    <property type="protein sequence ID" value="KAG7330729.1"/>
    <property type="molecule type" value="Genomic_DNA"/>
</dbReference>
<dbReference type="Gene3D" id="3.10.100.10">
    <property type="entry name" value="Mannose-Binding Protein A, subunit A"/>
    <property type="match status" value="1"/>
</dbReference>
<protein>
    <recommendedName>
        <fullName evidence="2">C-type lectin domain-containing protein</fullName>
    </recommendedName>
</protein>
<dbReference type="AlphaFoldDB" id="A0A9D3NY81"/>
<evidence type="ECO:0000256" key="1">
    <source>
        <dbReference type="ARBA" id="ARBA00023157"/>
    </source>
</evidence>
<gene>
    <name evidence="3" type="ORF">KOW79_004698</name>
</gene>
<dbReference type="Pfam" id="PF00059">
    <property type="entry name" value="Lectin_C"/>
    <property type="match status" value="1"/>
</dbReference>
<dbReference type="Proteomes" id="UP000824219">
    <property type="component" value="Linkage Group LG06"/>
</dbReference>
<evidence type="ECO:0000313" key="3">
    <source>
        <dbReference type="EMBL" id="KAG7330729.1"/>
    </source>
</evidence>
<dbReference type="InterPro" id="IPR016187">
    <property type="entry name" value="CTDL_fold"/>
</dbReference>
<keyword evidence="1" id="KW-1015">Disulfide bond</keyword>
<feature type="domain" description="C-type lectin" evidence="2">
    <location>
        <begin position="1"/>
        <end position="110"/>
    </location>
</feature>
<dbReference type="SUPFAM" id="SSF56436">
    <property type="entry name" value="C-type lectin-like"/>
    <property type="match status" value="1"/>
</dbReference>
<reference evidence="3 4" key="1">
    <citation type="submission" date="2021-06" db="EMBL/GenBank/DDBJ databases">
        <title>Chromosome-level genome assembly of the red-tail catfish (Hemibagrus wyckioides).</title>
        <authorList>
            <person name="Shao F."/>
        </authorList>
    </citation>
    <scope>NUCLEOTIDE SEQUENCE [LARGE SCALE GENOMIC DNA]</scope>
    <source>
        <strain evidence="3">EC202008001</strain>
        <tissue evidence="3">Blood</tissue>
    </source>
</reference>
<dbReference type="OrthoDB" id="5858677at2759"/>
<evidence type="ECO:0000313" key="4">
    <source>
        <dbReference type="Proteomes" id="UP000824219"/>
    </source>
</evidence>
<organism evidence="3 4">
    <name type="scientific">Hemibagrus wyckioides</name>
    <dbReference type="NCBI Taxonomy" id="337641"/>
    <lineage>
        <taxon>Eukaryota</taxon>
        <taxon>Metazoa</taxon>
        <taxon>Chordata</taxon>
        <taxon>Craniata</taxon>
        <taxon>Vertebrata</taxon>
        <taxon>Euteleostomi</taxon>
        <taxon>Actinopterygii</taxon>
        <taxon>Neopterygii</taxon>
        <taxon>Teleostei</taxon>
        <taxon>Ostariophysi</taxon>
        <taxon>Siluriformes</taxon>
        <taxon>Bagridae</taxon>
        <taxon>Hemibagrus</taxon>
    </lineage>
</organism>
<dbReference type="PROSITE" id="PS00615">
    <property type="entry name" value="C_TYPE_LECTIN_1"/>
    <property type="match status" value="1"/>
</dbReference>
<dbReference type="PANTHER" id="PTHR45784">
    <property type="entry name" value="C-TYPE LECTIN DOMAIN FAMILY 20 MEMBER A-RELATED"/>
    <property type="match status" value="1"/>
</dbReference>
<dbReference type="PANTHER" id="PTHR45784:SF8">
    <property type="entry name" value="C-TYPE MANNOSE RECEPTOR 2-RELATED"/>
    <property type="match status" value="1"/>
</dbReference>
<sequence>MSRNWVLVKEKKTWEEAQEYCRMNYNVLASQTSAMQELAKIEAGQSETVSVWLGLRFLDGKWFWLNKESPNSSVSLPPCPAQNYHCGARNIYTQAWENRHCNEKLNFICY</sequence>
<dbReference type="PROSITE" id="PS50041">
    <property type="entry name" value="C_TYPE_LECTIN_2"/>
    <property type="match status" value="1"/>
</dbReference>
<comment type="caution">
    <text evidence="3">The sequence shown here is derived from an EMBL/GenBank/DDBJ whole genome shotgun (WGS) entry which is preliminary data.</text>
</comment>
<dbReference type="InterPro" id="IPR016186">
    <property type="entry name" value="C-type_lectin-like/link_sf"/>
</dbReference>
<keyword evidence="4" id="KW-1185">Reference proteome</keyword>